<dbReference type="Proteomes" id="UP000440004">
    <property type="component" value="Unassembled WGS sequence"/>
</dbReference>
<dbReference type="Gene3D" id="1.10.4040.10">
    <property type="entry name" value="Penicillinase repressor domain"/>
    <property type="match status" value="1"/>
</dbReference>
<dbReference type="EMBL" id="WHNX01000011">
    <property type="protein sequence ID" value="MPW25798.1"/>
    <property type="molecule type" value="Genomic_DNA"/>
</dbReference>
<dbReference type="GO" id="GO:0045892">
    <property type="term" value="P:negative regulation of DNA-templated transcription"/>
    <property type="evidence" value="ECO:0007669"/>
    <property type="project" value="InterPro"/>
</dbReference>
<dbReference type="AlphaFoldDB" id="A0A6A7K8J9"/>
<dbReference type="Gene3D" id="1.10.10.10">
    <property type="entry name" value="Winged helix-like DNA-binding domain superfamily/Winged helix DNA-binding domain"/>
    <property type="match status" value="1"/>
</dbReference>
<keyword evidence="3" id="KW-0238">DNA-binding</keyword>
<accession>A0A6A7K8J9</accession>
<name>A0A6A7K8J9_9FIRM</name>
<dbReference type="InterPro" id="IPR036390">
    <property type="entry name" value="WH_DNA-bd_sf"/>
</dbReference>
<dbReference type="InterPro" id="IPR005650">
    <property type="entry name" value="BlaI_family"/>
</dbReference>
<organism evidence="5 6">
    <name type="scientific">Alkalibaculum sporogenes</name>
    <dbReference type="NCBI Taxonomy" id="2655001"/>
    <lineage>
        <taxon>Bacteria</taxon>
        <taxon>Bacillati</taxon>
        <taxon>Bacillota</taxon>
        <taxon>Clostridia</taxon>
        <taxon>Eubacteriales</taxon>
        <taxon>Eubacteriaceae</taxon>
        <taxon>Alkalibaculum</taxon>
    </lineage>
</organism>
<comment type="caution">
    <text evidence="5">The sequence shown here is derived from an EMBL/GenBank/DDBJ whole genome shotgun (WGS) entry which is preliminary data.</text>
</comment>
<evidence type="ECO:0000256" key="3">
    <source>
        <dbReference type="ARBA" id="ARBA00023125"/>
    </source>
</evidence>
<keyword evidence="4" id="KW-0804">Transcription</keyword>
<sequence>MKKNKLFDAEYKFMDIVWELEPINSTQLVKVCLEKLAWNKSTTYTVLRKLAQREIVKNENTFVVALVKREDMQKYECNELVEKSFNGSLPAFITAFLNDKTLSLKDAEEIKKMIEEATR</sequence>
<protein>
    <submittedName>
        <fullName evidence="5">BlaI/MecI/CopY family transcriptional regulator</fullName>
    </submittedName>
</protein>
<gene>
    <name evidence="5" type="ORF">GC105_08345</name>
</gene>
<comment type="similarity">
    <text evidence="1">Belongs to the BlaI transcriptional regulatory family.</text>
</comment>
<keyword evidence="6" id="KW-1185">Reference proteome</keyword>
<dbReference type="InterPro" id="IPR036388">
    <property type="entry name" value="WH-like_DNA-bd_sf"/>
</dbReference>
<evidence type="ECO:0000313" key="5">
    <source>
        <dbReference type="EMBL" id="MPW25798.1"/>
    </source>
</evidence>
<dbReference type="RefSeq" id="WP_152803624.1">
    <property type="nucleotide sequence ID" value="NZ_WHNX01000011.1"/>
</dbReference>
<evidence type="ECO:0000256" key="2">
    <source>
        <dbReference type="ARBA" id="ARBA00023015"/>
    </source>
</evidence>
<evidence type="ECO:0000256" key="1">
    <source>
        <dbReference type="ARBA" id="ARBA00011046"/>
    </source>
</evidence>
<dbReference type="Pfam" id="PF03965">
    <property type="entry name" value="Penicillinase_R"/>
    <property type="match status" value="1"/>
</dbReference>
<dbReference type="PIRSF" id="PIRSF019455">
    <property type="entry name" value="CopR_AtkY"/>
    <property type="match status" value="1"/>
</dbReference>
<proteinExistence type="inferred from homology"/>
<dbReference type="SUPFAM" id="SSF46785">
    <property type="entry name" value="Winged helix' DNA-binding domain"/>
    <property type="match status" value="1"/>
</dbReference>
<reference evidence="5 6" key="1">
    <citation type="submission" date="2019-10" db="EMBL/GenBank/DDBJ databases">
        <title>Alkalibaculum tamaniensis sp.nov., a new alkaliphilic acetogen, isolated on methoxylated aromatics from a mud volcano.</title>
        <authorList>
            <person name="Khomyakova M.A."/>
            <person name="Merkel A.Y."/>
            <person name="Bonch-Osmolovskaya E.A."/>
            <person name="Slobodkin A.I."/>
        </authorList>
    </citation>
    <scope>NUCLEOTIDE SEQUENCE [LARGE SCALE GENOMIC DNA]</scope>
    <source>
        <strain evidence="5 6">M08DMB</strain>
    </source>
</reference>
<evidence type="ECO:0000256" key="4">
    <source>
        <dbReference type="ARBA" id="ARBA00023163"/>
    </source>
</evidence>
<keyword evidence="2" id="KW-0805">Transcription regulation</keyword>
<dbReference type="GO" id="GO:0003677">
    <property type="term" value="F:DNA binding"/>
    <property type="evidence" value="ECO:0007669"/>
    <property type="project" value="UniProtKB-KW"/>
</dbReference>
<evidence type="ECO:0000313" key="6">
    <source>
        <dbReference type="Proteomes" id="UP000440004"/>
    </source>
</evidence>